<feature type="compositionally biased region" description="Polar residues" evidence="1">
    <location>
        <begin position="649"/>
        <end position="658"/>
    </location>
</feature>
<evidence type="ECO:0000256" key="1">
    <source>
        <dbReference type="SAM" id="MobiDB-lite"/>
    </source>
</evidence>
<comment type="caution">
    <text evidence="3">The sequence shown here is derived from an EMBL/GenBank/DDBJ whole genome shotgun (WGS) entry which is preliminary data.</text>
</comment>
<protein>
    <recommendedName>
        <fullName evidence="2">Myb-like domain-containing protein</fullName>
    </recommendedName>
</protein>
<dbReference type="Pfam" id="PF22941">
    <property type="entry name" value="TADA2A-like_3rd"/>
    <property type="match status" value="1"/>
</dbReference>
<dbReference type="InterPro" id="IPR055141">
    <property type="entry name" value="TADA2A_B-like_dom"/>
</dbReference>
<dbReference type="SUPFAM" id="SSF46689">
    <property type="entry name" value="Homeodomain-like"/>
    <property type="match status" value="1"/>
</dbReference>
<feature type="region of interest" description="Disordered" evidence="1">
    <location>
        <begin position="350"/>
        <end position="448"/>
    </location>
</feature>
<feature type="region of interest" description="Disordered" evidence="1">
    <location>
        <begin position="531"/>
        <end position="798"/>
    </location>
</feature>
<feature type="compositionally biased region" description="Polar residues" evidence="1">
    <location>
        <begin position="775"/>
        <end position="798"/>
    </location>
</feature>
<feature type="compositionally biased region" description="Low complexity" evidence="1">
    <location>
        <begin position="421"/>
        <end position="430"/>
    </location>
</feature>
<dbReference type="Proteomes" id="UP000682733">
    <property type="component" value="Unassembled WGS sequence"/>
</dbReference>
<dbReference type="EMBL" id="CAJOBA010004987">
    <property type="protein sequence ID" value="CAF3729553.1"/>
    <property type="molecule type" value="Genomic_DNA"/>
</dbReference>
<dbReference type="InterPro" id="IPR009057">
    <property type="entry name" value="Homeodomain-like_sf"/>
</dbReference>
<dbReference type="Proteomes" id="UP000677228">
    <property type="component" value="Unassembled WGS sequence"/>
</dbReference>
<dbReference type="AlphaFoldDB" id="A0A8S2DFW1"/>
<dbReference type="Gene3D" id="1.10.10.60">
    <property type="entry name" value="Homeodomain-like"/>
    <property type="match status" value="1"/>
</dbReference>
<reference evidence="3" key="1">
    <citation type="submission" date="2021-02" db="EMBL/GenBank/DDBJ databases">
        <authorList>
            <person name="Nowell W R."/>
        </authorList>
    </citation>
    <scope>NUCLEOTIDE SEQUENCE</scope>
</reference>
<gene>
    <name evidence="3" type="ORF">OVA965_LOCUS12405</name>
    <name evidence="4" type="ORF">TMI583_LOCUS12409</name>
</gene>
<accession>A0A8S2DFW1</accession>
<evidence type="ECO:0000313" key="5">
    <source>
        <dbReference type="Proteomes" id="UP000677228"/>
    </source>
</evidence>
<feature type="compositionally biased region" description="Polar residues" evidence="1">
    <location>
        <begin position="719"/>
        <end position="742"/>
    </location>
</feature>
<evidence type="ECO:0000313" key="3">
    <source>
        <dbReference type="EMBL" id="CAF0956395.1"/>
    </source>
</evidence>
<feature type="compositionally biased region" description="Acidic residues" evidence="1">
    <location>
        <begin position="693"/>
        <end position="718"/>
    </location>
</feature>
<dbReference type="EMBL" id="CAJNOK010004982">
    <property type="protein sequence ID" value="CAF0956395.1"/>
    <property type="molecule type" value="Genomic_DNA"/>
</dbReference>
<feature type="domain" description="Myb-like" evidence="2">
    <location>
        <begin position="67"/>
        <end position="109"/>
    </location>
</feature>
<feature type="compositionally biased region" description="Basic and acidic residues" evidence="1">
    <location>
        <begin position="281"/>
        <end position="295"/>
    </location>
</feature>
<evidence type="ECO:0000259" key="2">
    <source>
        <dbReference type="PROSITE" id="PS50090"/>
    </source>
</evidence>
<feature type="compositionally biased region" description="Polar residues" evidence="1">
    <location>
        <begin position="350"/>
        <end position="367"/>
    </location>
</feature>
<evidence type="ECO:0000313" key="4">
    <source>
        <dbReference type="EMBL" id="CAF3729553.1"/>
    </source>
</evidence>
<proteinExistence type="predicted"/>
<organism evidence="3 5">
    <name type="scientific">Didymodactylos carnosus</name>
    <dbReference type="NCBI Taxonomy" id="1234261"/>
    <lineage>
        <taxon>Eukaryota</taxon>
        <taxon>Metazoa</taxon>
        <taxon>Spiralia</taxon>
        <taxon>Gnathifera</taxon>
        <taxon>Rotifera</taxon>
        <taxon>Eurotatoria</taxon>
        <taxon>Bdelloidea</taxon>
        <taxon>Philodinida</taxon>
        <taxon>Philodinidae</taxon>
        <taxon>Didymodactylos</taxon>
    </lineage>
</organism>
<feature type="region of interest" description="Disordered" evidence="1">
    <location>
        <begin position="456"/>
        <end position="475"/>
    </location>
</feature>
<feature type="region of interest" description="Disordered" evidence="1">
    <location>
        <begin position="259"/>
        <end position="295"/>
    </location>
</feature>
<dbReference type="InterPro" id="IPR001005">
    <property type="entry name" value="SANT/Myb"/>
</dbReference>
<feature type="compositionally biased region" description="Basic residues" evidence="1">
    <location>
        <begin position="375"/>
        <end position="387"/>
    </location>
</feature>
<dbReference type="PROSITE" id="PS50090">
    <property type="entry name" value="MYB_LIKE"/>
    <property type="match status" value="1"/>
</dbReference>
<name>A0A8S2DFW1_9BILA</name>
<sequence>MSSNATTSLNSSNHSSSSATLICDYCCSCPPSICALYVPEFKTHAQRHPNAINKFCDMPLYDGEKQWLYSDEIYLLETIESCGLGNWVDVGQRLKRSADECRQHFEKLYLKNGIWNFPFSECQKPQLKNDISSDKDLSETQFINSSIIYPPMLLSTDKQRLLTYMPARDEYERVGRKFKFYFLRVHPSVYFLWFLEYFNEAENRIPGMTIDSDEEEDELLKEAKLALIRGYGEVLRRRFELKDYVRDYACGLTYEQPTLSTSPSLKDQDGPSESHANGTAMDHDERSEDEPRMKKSELHQISRFLSADEYERLVYNHHRILNILYDLGCPKIDIKPSIINKTNAQYSNHTDTQQQWSESSPLFTTKTYHSERRNTKNGRIGKLKIQVKRPESPEFPTSSFDTKPSLRYESRRQYSNHHPATRSSTTSSASSPPPLPLNSTPLYDQHSRKRRFSYLKRSTDDDEQEQMHDDTKPTPTSLRLILRTLGTGKMPYYARLRANKDVFILYFSPYIHYYLVSATITNDKKKPQSQLFPANEELDDNVSTTTTSQKRLRRRAKILKEDDDDDEESNSQQIETRSRSQHRKLSLHSEESDDEDELPLSPKYLRRRTITAMKQENNNETKRKQRQIKLEDEEDEEMTNDGSRDMTENCHQICTRSKMNGHSHSHPQHGIELNYNLDSTDESNIDYNSRDESESEEDQNEDETEDEQEQGNEIEIDESTSSVASRTRSHTPPNANDQQLQLHETKKRKSSTEYATRKRDLITNGRFRHFDDSSDTYSQSSFTPKSSLNNGSSRKLFK</sequence>